<dbReference type="Pfam" id="PF14214">
    <property type="entry name" value="Helitron_like_N"/>
    <property type="match status" value="1"/>
</dbReference>
<reference evidence="3 4" key="1">
    <citation type="journal article" date="2021" name="Nat. Commun.">
        <title>Genetic determinants of endophytism in the Arabidopsis root mycobiome.</title>
        <authorList>
            <person name="Mesny F."/>
            <person name="Miyauchi S."/>
            <person name="Thiergart T."/>
            <person name="Pickel B."/>
            <person name="Atanasova L."/>
            <person name="Karlsson M."/>
            <person name="Huettel B."/>
            <person name="Barry K.W."/>
            <person name="Haridas S."/>
            <person name="Chen C."/>
            <person name="Bauer D."/>
            <person name="Andreopoulos W."/>
            <person name="Pangilinan J."/>
            <person name="LaButti K."/>
            <person name="Riley R."/>
            <person name="Lipzen A."/>
            <person name="Clum A."/>
            <person name="Drula E."/>
            <person name="Henrissat B."/>
            <person name="Kohler A."/>
            <person name="Grigoriev I.V."/>
            <person name="Martin F.M."/>
            <person name="Hacquard S."/>
        </authorList>
    </citation>
    <scope>NUCLEOTIDE SEQUENCE [LARGE SCALE GENOMIC DNA]</scope>
    <source>
        <strain evidence="3 4">MPI-SDFR-AT-0080</strain>
    </source>
</reference>
<dbReference type="InterPro" id="IPR027417">
    <property type="entry name" value="P-loop_NTPase"/>
</dbReference>
<evidence type="ECO:0000259" key="2">
    <source>
        <dbReference type="Pfam" id="PF14214"/>
    </source>
</evidence>
<feature type="domain" description="Helitron helicase-like" evidence="2">
    <location>
        <begin position="2"/>
        <end position="124"/>
    </location>
</feature>
<proteinExistence type="predicted"/>
<evidence type="ECO:0000256" key="1">
    <source>
        <dbReference type="SAM" id="MobiDB-lite"/>
    </source>
</evidence>
<evidence type="ECO:0000313" key="3">
    <source>
        <dbReference type="EMBL" id="KAH7028451.1"/>
    </source>
</evidence>
<accession>A0ABQ8FV27</accession>
<keyword evidence="4" id="KW-1185">Reference proteome</keyword>
<organism evidence="3 4">
    <name type="scientific">Macrophomina phaseolina</name>
    <dbReference type="NCBI Taxonomy" id="35725"/>
    <lineage>
        <taxon>Eukaryota</taxon>
        <taxon>Fungi</taxon>
        <taxon>Dikarya</taxon>
        <taxon>Ascomycota</taxon>
        <taxon>Pezizomycotina</taxon>
        <taxon>Dothideomycetes</taxon>
        <taxon>Dothideomycetes incertae sedis</taxon>
        <taxon>Botryosphaeriales</taxon>
        <taxon>Botryosphaeriaceae</taxon>
        <taxon>Macrophomina</taxon>
    </lineage>
</organism>
<dbReference type="SUPFAM" id="SSF52540">
    <property type="entry name" value="P-loop containing nucleoside triphosphate hydrolases"/>
    <property type="match status" value="1"/>
</dbReference>
<dbReference type="EMBL" id="JAGTJR010000049">
    <property type="protein sequence ID" value="KAH7028451.1"/>
    <property type="molecule type" value="Genomic_DNA"/>
</dbReference>
<evidence type="ECO:0000313" key="4">
    <source>
        <dbReference type="Proteomes" id="UP000774617"/>
    </source>
</evidence>
<dbReference type="InterPro" id="IPR051055">
    <property type="entry name" value="PIF1_helicase"/>
</dbReference>
<gene>
    <name evidence="3" type="ORF">B0J12DRAFT_329967</name>
</gene>
<dbReference type="Pfam" id="PF13245">
    <property type="entry name" value="AAA_19"/>
    <property type="match status" value="1"/>
</dbReference>
<name>A0ABQ8FV27_9PEZI</name>
<dbReference type="PANTHER" id="PTHR47642">
    <property type="entry name" value="ATP-DEPENDENT DNA HELICASE"/>
    <property type="match status" value="1"/>
</dbReference>
<feature type="region of interest" description="Disordered" evidence="1">
    <location>
        <begin position="164"/>
        <end position="190"/>
    </location>
</feature>
<dbReference type="PANTHER" id="PTHR47642:SF5">
    <property type="entry name" value="ATP-DEPENDENT DNA HELICASE"/>
    <property type="match status" value="1"/>
</dbReference>
<dbReference type="Proteomes" id="UP000774617">
    <property type="component" value="Unassembled WGS sequence"/>
</dbReference>
<dbReference type="Gene3D" id="3.40.50.300">
    <property type="entry name" value="P-loop containing nucleotide triphosphate hydrolases"/>
    <property type="match status" value="1"/>
</dbReference>
<feature type="region of interest" description="Disordered" evidence="1">
    <location>
        <begin position="942"/>
        <end position="994"/>
    </location>
</feature>
<comment type="caution">
    <text evidence="3">The sequence shown here is derived from an EMBL/GenBank/DDBJ whole genome shotgun (WGS) entry which is preliminary data.</text>
</comment>
<sequence length="994" mass="110224">MQVPGSFAQKLRMRSEIRGLIARYGMPAFWLTINPSDLRNPLVLILAGVEYSGDIFAAANAAIREAAATSNPVAVAQFFHHICKAVLDGLLATNTGRIGILGDLSNHFAVVETNGRGMLHLHALAWARGNLGFTTLRNRLLNDDRFAARMIRYLESIIMQGIDESSPQDPEVSLPNMPPSAKEQESDGGFHLRLSHDSNSVARRKQVHSRHHLSTCFKYRQTGSGKNACRFGMPRDLVPTSRVDELGLIHLARNHGWINPWNPAIASCVRSNQDISWIPTVSKSLSLIYYITNYATKDDVPPWQMVAKAALLKQSIEKAKVAEPPTATDLRLREKGTDNFALRCFNTLSHDREISGVQVASTLLQLPTYYTINYNFIRINLWWLRRYARAIVQSGSLESGSSSGPMGEEPCTYEGGDTTPVSIFDNYRWRGPHLAPLALFEYCMLVRTKNARDAIADDIEFDPMHPRCATHVQRLARTPSQVATVTFNGQLTEFQAAEDSVPGGHPKTMAIVNDLAEILLGLFVPWDNLSSLFRRYGTTRDACAPVWAIAEPTLPPHNRDFARNIELLRKSKEDCAADAKWRESANRAGDSFDLDADEPEPAYFGCDGEEGEEFFHIQDESFNAETLIAAYHSITRSWDRDTLIAGRRIPTLVHGTARTQSLLMQNLQPLNISNTTAYETSGLRFLPSSTLHGWECRLKGLAKSSEEGNMTAGATRSDFELDDFNLEVGDGILHPVLTGSDMIPALADRQSQVGENPTGASLTSLVTEHILLNSKQRLVVERVLSEALAWGDHPYDASKRQQTLLYVGGERGVGKSQVIKGIVAGMHLIRRKDEVMLMAPTGAAADNIGGNTYHTSLGISIDRSRGSAMKSRVRRLWARKTIMIIDEASMVDLGMLGVIDNHCKIARSLDKSSTDLFWRASRRDPYGRLFPISTRSRASIVEGTKTRQRKRRGRSTDLASVPTCDHLGRADETGGRPTISAPAVPSEGRRLHRR</sequence>
<dbReference type="InterPro" id="IPR025476">
    <property type="entry name" value="Helitron_helicase-like"/>
</dbReference>
<protein>
    <recommendedName>
        <fullName evidence="2">Helitron helicase-like domain-containing protein</fullName>
    </recommendedName>
</protein>